<dbReference type="PROSITE" id="PS50003">
    <property type="entry name" value="PH_DOMAIN"/>
    <property type="match status" value="1"/>
</dbReference>
<evidence type="ECO:0000313" key="3">
    <source>
        <dbReference type="Proteomes" id="UP001150062"/>
    </source>
</evidence>
<evidence type="ECO:0000259" key="1">
    <source>
        <dbReference type="PROSITE" id="PS50003"/>
    </source>
</evidence>
<dbReference type="Proteomes" id="UP001150062">
    <property type="component" value="Unassembled WGS sequence"/>
</dbReference>
<proteinExistence type="predicted"/>
<dbReference type="CDD" id="cd00821">
    <property type="entry name" value="PH"/>
    <property type="match status" value="1"/>
</dbReference>
<name>A0ABQ8YFG9_9EUKA</name>
<protein>
    <submittedName>
        <fullName evidence="2">Sesquipedalian</fullName>
    </submittedName>
</protein>
<sequence length="97" mass="10893">MIRESTKGKKRFFVLKGNQLSYYANHNTENSLPKGTIDCSGAAIKEFPFRDNSFTIKEGGGKEFPLCSASFEEKENWVNTLKAVSQNQPPTSTKKEN</sequence>
<dbReference type="InterPro" id="IPR001849">
    <property type="entry name" value="PH_domain"/>
</dbReference>
<dbReference type="Gene3D" id="2.30.29.30">
    <property type="entry name" value="Pleckstrin-homology domain (PH domain)/Phosphotyrosine-binding domain (PTB)"/>
    <property type="match status" value="1"/>
</dbReference>
<reference evidence="2" key="1">
    <citation type="submission" date="2022-08" db="EMBL/GenBank/DDBJ databases">
        <title>Novel sulfate-reducing endosymbionts in the free-living metamonad Anaeramoeba.</title>
        <authorList>
            <person name="Jerlstrom-Hultqvist J."/>
            <person name="Cepicka I."/>
            <person name="Gallot-Lavallee L."/>
            <person name="Salas-Leiva D."/>
            <person name="Curtis B.A."/>
            <person name="Zahonova K."/>
            <person name="Pipaliya S."/>
            <person name="Dacks J."/>
            <person name="Roger A.J."/>
        </authorList>
    </citation>
    <scope>NUCLEOTIDE SEQUENCE</scope>
    <source>
        <strain evidence="2">Schooner1</strain>
    </source>
</reference>
<organism evidence="2 3">
    <name type="scientific">Anaeramoeba flamelloides</name>
    <dbReference type="NCBI Taxonomy" id="1746091"/>
    <lineage>
        <taxon>Eukaryota</taxon>
        <taxon>Metamonada</taxon>
        <taxon>Anaeramoebidae</taxon>
        <taxon>Anaeramoeba</taxon>
    </lineage>
</organism>
<feature type="domain" description="PH" evidence="1">
    <location>
        <begin position="1"/>
        <end position="86"/>
    </location>
</feature>
<accession>A0ABQ8YFG9</accession>
<dbReference type="Pfam" id="PF00169">
    <property type="entry name" value="PH"/>
    <property type="match status" value="1"/>
</dbReference>
<dbReference type="SMART" id="SM00233">
    <property type="entry name" value="PH"/>
    <property type="match status" value="1"/>
</dbReference>
<dbReference type="SUPFAM" id="SSF50729">
    <property type="entry name" value="PH domain-like"/>
    <property type="match status" value="1"/>
</dbReference>
<keyword evidence="3" id="KW-1185">Reference proteome</keyword>
<dbReference type="EMBL" id="JAOAOG010000170">
    <property type="protein sequence ID" value="KAJ6243330.1"/>
    <property type="molecule type" value="Genomic_DNA"/>
</dbReference>
<evidence type="ECO:0000313" key="2">
    <source>
        <dbReference type="EMBL" id="KAJ6243330.1"/>
    </source>
</evidence>
<comment type="caution">
    <text evidence="2">The sequence shown here is derived from an EMBL/GenBank/DDBJ whole genome shotgun (WGS) entry which is preliminary data.</text>
</comment>
<dbReference type="InterPro" id="IPR011993">
    <property type="entry name" value="PH-like_dom_sf"/>
</dbReference>
<gene>
    <name evidence="2" type="ORF">M0813_22265</name>
</gene>